<sequence>MAPLALSGLALGTPAAVGLGGVPPAPPFLMQGPVGALRRRQLYCRTGHHLEIRGDGSVGGTRRDHSRFGILEFVSLAVGMVSIRGVESGLYLAMNEQGDLFGSAQLTAECLFWEQLEENWYNTYCSVLRRGEADRQYCVALNRDGSPRVGWRTRRRQRSSHFLPRSVDPEKVPDLYGDLIFRLMQEASRGRGLGTAE</sequence>
<dbReference type="Pfam" id="PF00167">
    <property type="entry name" value="FGF"/>
    <property type="match status" value="1"/>
</dbReference>
<dbReference type="FunFam" id="2.80.10.50:FF:000004">
    <property type="entry name" value="Fibroblast growth factor"/>
    <property type="match status" value="1"/>
</dbReference>
<name>A0A8C4QPH8_EPTBU</name>
<protein>
    <recommendedName>
        <fullName evidence="3">Fibroblast growth factor</fullName>
        <shortName evidence="3">FGF</shortName>
    </recommendedName>
</protein>
<evidence type="ECO:0000256" key="3">
    <source>
        <dbReference type="RuleBase" id="RU049442"/>
    </source>
</evidence>
<evidence type="ECO:0000256" key="2">
    <source>
        <dbReference type="ARBA" id="ARBA00023030"/>
    </source>
</evidence>
<keyword evidence="3" id="KW-0732">Signal</keyword>
<dbReference type="AlphaFoldDB" id="A0A8C4QPH8"/>
<dbReference type="Ensembl" id="ENSEBUT00000018153.1">
    <property type="protein sequence ID" value="ENSEBUP00000017577.1"/>
    <property type="gene ID" value="ENSEBUG00000010991.1"/>
</dbReference>
<dbReference type="SUPFAM" id="SSF50353">
    <property type="entry name" value="Cytokine"/>
    <property type="match status" value="1"/>
</dbReference>
<feature type="signal peptide" evidence="3">
    <location>
        <begin position="1"/>
        <end position="20"/>
    </location>
</feature>
<dbReference type="PRINTS" id="PR00263">
    <property type="entry name" value="HBGFFGF"/>
</dbReference>
<dbReference type="InterPro" id="IPR008996">
    <property type="entry name" value="IL1/FGF"/>
</dbReference>
<proteinExistence type="inferred from homology"/>
<accession>A0A8C4QPH8</accession>
<dbReference type="OMA" id="ETFEENW"/>
<dbReference type="Proteomes" id="UP000694388">
    <property type="component" value="Unplaced"/>
</dbReference>
<reference evidence="4" key="1">
    <citation type="submission" date="2025-08" db="UniProtKB">
        <authorList>
            <consortium name="Ensembl"/>
        </authorList>
    </citation>
    <scope>IDENTIFICATION</scope>
</reference>
<keyword evidence="2" id="KW-0339">Growth factor</keyword>
<dbReference type="GO" id="GO:0008083">
    <property type="term" value="F:growth factor activity"/>
    <property type="evidence" value="ECO:0007669"/>
    <property type="project" value="UniProtKB-KW"/>
</dbReference>
<dbReference type="Gene3D" id="2.80.10.50">
    <property type="match status" value="1"/>
</dbReference>
<reference evidence="4" key="2">
    <citation type="submission" date="2025-09" db="UniProtKB">
        <authorList>
            <consortium name="Ensembl"/>
        </authorList>
    </citation>
    <scope>IDENTIFICATION</scope>
</reference>
<dbReference type="InterPro" id="IPR002209">
    <property type="entry name" value="Fibroblast_GF_fam"/>
</dbReference>
<evidence type="ECO:0000313" key="4">
    <source>
        <dbReference type="Ensembl" id="ENSEBUP00000017577.1"/>
    </source>
</evidence>
<feature type="chain" id="PRO_5034744388" description="Fibroblast growth factor" evidence="3">
    <location>
        <begin position="21"/>
        <end position="197"/>
    </location>
</feature>
<dbReference type="PRINTS" id="PR00262">
    <property type="entry name" value="IL1HBGF"/>
</dbReference>
<dbReference type="GeneTree" id="ENSGT00940000158380"/>
<organism evidence="4 5">
    <name type="scientific">Eptatretus burgeri</name>
    <name type="common">Inshore hagfish</name>
    <dbReference type="NCBI Taxonomy" id="7764"/>
    <lineage>
        <taxon>Eukaryota</taxon>
        <taxon>Metazoa</taxon>
        <taxon>Chordata</taxon>
        <taxon>Craniata</taxon>
        <taxon>Vertebrata</taxon>
        <taxon>Cyclostomata</taxon>
        <taxon>Myxini</taxon>
        <taxon>Myxiniformes</taxon>
        <taxon>Myxinidae</taxon>
        <taxon>Eptatretinae</taxon>
        <taxon>Eptatretus</taxon>
    </lineage>
</organism>
<evidence type="ECO:0000313" key="5">
    <source>
        <dbReference type="Proteomes" id="UP000694388"/>
    </source>
</evidence>
<keyword evidence="5" id="KW-1185">Reference proteome</keyword>
<dbReference type="PANTHER" id="PTHR11486">
    <property type="entry name" value="FIBROBLAST GROWTH FACTOR"/>
    <property type="match status" value="1"/>
</dbReference>
<dbReference type="PROSITE" id="PS00247">
    <property type="entry name" value="HBGF_FGF"/>
    <property type="match status" value="1"/>
</dbReference>
<comment type="similarity">
    <text evidence="1 3">Belongs to the heparin-binding growth factors family.</text>
</comment>
<dbReference type="SMART" id="SM00442">
    <property type="entry name" value="FGF"/>
    <property type="match status" value="1"/>
</dbReference>
<evidence type="ECO:0000256" key="1">
    <source>
        <dbReference type="ARBA" id="ARBA00007936"/>
    </source>
</evidence>